<keyword evidence="3" id="KW-1185">Reference proteome</keyword>
<organism evidence="2 3">
    <name type="scientific">Ilex paraguariensis</name>
    <name type="common">yerba mate</name>
    <dbReference type="NCBI Taxonomy" id="185542"/>
    <lineage>
        <taxon>Eukaryota</taxon>
        <taxon>Viridiplantae</taxon>
        <taxon>Streptophyta</taxon>
        <taxon>Embryophyta</taxon>
        <taxon>Tracheophyta</taxon>
        <taxon>Spermatophyta</taxon>
        <taxon>Magnoliopsida</taxon>
        <taxon>eudicotyledons</taxon>
        <taxon>Gunneridae</taxon>
        <taxon>Pentapetalae</taxon>
        <taxon>asterids</taxon>
        <taxon>campanulids</taxon>
        <taxon>Aquifoliales</taxon>
        <taxon>Aquifoliaceae</taxon>
        <taxon>Ilex</taxon>
    </lineage>
</organism>
<comment type="caution">
    <text evidence="2">The sequence shown here is derived from an EMBL/GenBank/DDBJ whole genome shotgun (WGS) entry which is preliminary data.</text>
</comment>
<dbReference type="EMBL" id="CAUOFW020004946">
    <property type="protein sequence ID" value="CAK9167830.1"/>
    <property type="molecule type" value="Genomic_DNA"/>
</dbReference>
<dbReference type="Proteomes" id="UP001642360">
    <property type="component" value="Unassembled WGS sequence"/>
</dbReference>
<feature type="region of interest" description="Disordered" evidence="1">
    <location>
        <begin position="34"/>
        <end position="66"/>
    </location>
</feature>
<evidence type="ECO:0000313" key="3">
    <source>
        <dbReference type="Proteomes" id="UP001642360"/>
    </source>
</evidence>
<feature type="compositionally biased region" description="Basic and acidic residues" evidence="1">
    <location>
        <begin position="52"/>
        <end position="66"/>
    </location>
</feature>
<gene>
    <name evidence="2" type="ORF">ILEXP_LOCUS37147</name>
</gene>
<evidence type="ECO:0000313" key="2">
    <source>
        <dbReference type="EMBL" id="CAK9167830.1"/>
    </source>
</evidence>
<reference evidence="2 3" key="1">
    <citation type="submission" date="2024-02" db="EMBL/GenBank/DDBJ databases">
        <authorList>
            <person name="Vignale AGUSTIN F."/>
            <person name="Sosa J E."/>
            <person name="Modenutti C."/>
        </authorList>
    </citation>
    <scope>NUCLEOTIDE SEQUENCE [LARGE SCALE GENOMIC DNA]</scope>
</reference>
<proteinExistence type="predicted"/>
<dbReference type="AlphaFoldDB" id="A0ABC8TJS9"/>
<protein>
    <submittedName>
        <fullName evidence="2">Uncharacterized protein</fullName>
    </submittedName>
</protein>
<name>A0ABC8TJS9_9AQUA</name>
<accession>A0ABC8TJS9</accession>
<evidence type="ECO:0000256" key="1">
    <source>
        <dbReference type="SAM" id="MobiDB-lite"/>
    </source>
</evidence>
<sequence length="66" mass="6856">MRYGELVGRDEGEQAGVPSALGALGKLLLVPSSMGKPPLALGSSDEPSLVPGKEHTEASWARTSEH</sequence>